<evidence type="ECO:0000256" key="1">
    <source>
        <dbReference type="ARBA" id="ARBA00023015"/>
    </source>
</evidence>
<reference evidence="6" key="1">
    <citation type="submission" date="2017-05" db="EMBL/GenBank/DDBJ databases">
        <authorList>
            <person name="Rodrigo-Torres L."/>
            <person name="Arahal R. D."/>
            <person name="Lucena T."/>
        </authorList>
    </citation>
    <scope>NUCLEOTIDE SEQUENCE [LARGE SCALE GENOMIC DNA]</scope>
    <source>
        <strain evidence="6">CECT 8715</strain>
    </source>
</reference>
<dbReference type="SMART" id="SM00342">
    <property type="entry name" value="HTH_ARAC"/>
    <property type="match status" value="1"/>
</dbReference>
<dbReference type="PANTHER" id="PTHR47894">
    <property type="entry name" value="HTH-TYPE TRANSCRIPTIONAL REGULATOR GADX"/>
    <property type="match status" value="1"/>
</dbReference>
<evidence type="ECO:0000256" key="2">
    <source>
        <dbReference type="ARBA" id="ARBA00023125"/>
    </source>
</evidence>
<keyword evidence="1" id="KW-0805">Transcription regulation</keyword>
<dbReference type="Proteomes" id="UP000202485">
    <property type="component" value="Unassembled WGS sequence"/>
</dbReference>
<name>A0A238KPT7_9RHOB</name>
<dbReference type="SUPFAM" id="SSF46689">
    <property type="entry name" value="Homeodomain-like"/>
    <property type="match status" value="1"/>
</dbReference>
<dbReference type="InterPro" id="IPR020449">
    <property type="entry name" value="Tscrpt_reg_AraC-type_HTH"/>
</dbReference>
<dbReference type="InterPro" id="IPR018062">
    <property type="entry name" value="HTH_AraC-typ_CS"/>
</dbReference>
<dbReference type="OrthoDB" id="9804543at2"/>
<evidence type="ECO:0000259" key="4">
    <source>
        <dbReference type="PROSITE" id="PS01124"/>
    </source>
</evidence>
<dbReference type="InterPro" id="IPR018060">
    <property type="entry name" value="HTH_AraC"/>
</dbReference>
<dbReference type="GO" id="GO:0003700">
    <property type="term" value="F:DNA-binding transcription factor activity"/>
    <property type="evidence" value="ECO:0007669"/>
    <property type="project" value="InterPro"/>
</dbReference>
<dbReference type="PROSITE" id="PS00041">
    <property type="entry name" value="HTH_ARAC_FAMILY_1"/>
    <property type="match status" value="1"/>
</dbReference>
<evidence type="ECO:0000313" key="6">
    <source>
        <dbReference type="Proteomes" id="UP000202485"/>
    </source>
</evidence>
<dbReference type="GO" id="GO:0005829">
    <property type="term" value="C:cytosol"/>
    <property type="evidence" value="ECO:0007669"/>
    <property type="project" value="TreeGrafter"/>
</dbReference>
<dbReference type="GO" id="GO:0000976">
    <property type="term" value="F:transcription cis-regulatory region binding"/>
    <property type="evidence" value="ECO:0007669"/>
    <property type="project" value="TreeGrafter"/>
</dbReference>
<dbReference type="PANTHER" id="PTHR47894:SF4">
    <property type="entry name" value="HTH-TYPE TRANSCRIPTIONAL REGULATOR GADX"/>
    <property type="match status" value="1"/>
</dbReference>
<organism evidence="5 6">
    <name type="scientific">Ruegeria arenilitoris</name>
    <dbReference type="NCBI Taxonomy" id="1173585"/>
    <lineage>
        <taxon>Bacteria</taxon>
        <taxon>Pseudomonadati</taxon>
        <taxon>Pseudomonadota</taxon>
        <taxon>Alphaproteobacteria</taxon>
        <taxon>Rhodobacterales</taxon>
        <taxon>Roseobacteraceae</taxon>
        <taxon>Ruegeria</taxon>
    </lineage>
</organism>
<protein>
    <submittedName>
        <fullName evidence="5">HTH-type transcriptional regulator VirS</fullName>
    </submittedName>
</protein>
<evidence type="ECO:0000256" key="3">
    <source>
        <dbReference type="ARBA" id="ARBA00023163"/>
    </source>
</evidence>
<accession>A0A238KPT7</accession>
<dbReference type="InterPro" id="IPR009057">
    <property type="entry name" value="Homeodomain-like_sf"/>
</dbReference>
<gene>
    <name evidence="5" type="primary">virS</name>
    <name evidence="5" type="ORF">RUA8715_02551</name>
</gene>
<keyword evidence="2" id="KW-0238">DNA-binding</keyword>
<proteinExistence type="predicted"/>
<keyword evidence="3" id="KW-0804">Transcription</keyword>
<feature type="domain" description="HTH araC/xylS-type" evidence="4">
    <location>
        <begin position="267"/>
        <end position="365"/>
    </location>
</feature>
<dbReference type="AlphaFoldDB" id="A0A238KPT7"/>
<keyword evidence="6" id="KW-1185">Reference proteome</keyword>
<dbReference type="Gene3D" id="1.10.10.60">
    <property type="entry name" value="Homeodomain-like"/>
    <property type="match status" value="1"/>
</dbReference>
<dbReference type="PRINTS" id="PR00032">
    <property type="entry name" value="HTHARAC"/>
</dbReference>
<dbReference type="EMBL" id="FXYG01000003">
    <property type="protein sequence ID" value="SMX44874.1"/>
    <property type="molecule type" value="Genomic_DNA"/>
</dbReference>
<dbReference type="Pfam" id="PF12833">
    <property type="entry name" value="HTH_18"/>
    <property type="match status" value="1"/>
</dbReference>
<dbReference type="Pfam" id="PF12625">
    <property type="entry name" value="Arabinose_bd"/>
    <property type="match status" value="1"/>
</dbReference>
<dbReference type="PROSITE" id="PS01124">
    <property type="entry name" value="HTH_ARAC_FAMILY_2"/>
    <property type="match status" value="1"/>
</dbReference>
<sequence length="370" mass="40559">MLPAVCGKLAHPTSRCVSFHDTRANKRVGGLNLPPMISAKALGAMPQFVLEAAGERRLLRAFDSADLPVHFIEERGGYISEHALATFVHEAARSAGQQNIGLLWSPYLTVADYGAWGGYVLSAPTLGAALIRASAVMPFHSSTDRAWLETSGTSARYCYRFGLRSHLAYPDIGFSAVGVFLSIFRAYLGNDWKPWAVLLDFPKVPGFVEAEDTYACPVVWNASRLGVEFDASALRAEATPQKLTGGSTTVGDISRERLGGPPQTLRVQVEEVVWQQLHREEMSIDATARSLDLGVRTLQRKLASEGVRFREIVNDVRVARAEELLTDTRETVSSISSILGYETANNFSRAFRKVTGLTPSDYRKMNSDSS</sequence>
<evidence type="ECO:0000313" key="5">
    <source>
        <dbReference type="EMBL" id="SMX44874.1"/>
    </source>
</evidence>
<dbReference type="InterPro" id="IPR032687">
    <property type="entry name" value="AraC-type_N"/>
</dbReference>